<organism evidence="2 3">
    <name type="scientific">Silvimonas terrae</name>
    <dbReference type="NCBI Taxonomy" id="300266"/>
    <lineage>
        <taxon>Bacteria</taxon>
        <taxon>Pseudomonadati</taxon>
        <taxon>Pseudomonadota</taxon>
        <taxon>Betaproteobacteria</taxon>
        <taxon>Neisseriales</taxon>
        <taxon>Chitinibacteraceae</taxon>
        <taxon>Silvimonas</taxon>
    </lineage>
</organism>
<name>A0A840RIV9_9NEIS</name>
<gene>
    <name evidence="2" type="ORF">HNQ50_003801</name>
</gene>
<proteinExistence type="predicted"/>
<keyword evidence="1" id="KW-0472">Membrane</keyword>
<keyword evidence="1" id="KW-1133">Transmembrane helix</keyword>
<keyword evidence="1" id="KW-0812">Transmembrane</keyword>
<accession>A0A840RIV9</accession>
<dbReference type="Proteomes" id="UP000543030">
    <property type="component" value="Unassembled WGS sequence"/>
</dbReference>
<protein>
    <submittedName>
        <fullName evidence="2">Uncharacterized protein</fullName>
    </submittedName>
</protein>
<dbReference type="RefSeq" id="WP_184102701.1">
    <property type="nucleotide sequence ID" value="NZ_JACHHN010000009.1"/>
</dbReference>
<sequence>MGIQVVSRSLHYGRAHPATHAPHKKKAPVRGFVKLPLRRLFSISSVFLLVCGTTPCGVLQSATKTWPSSMVVDTATNAATIRLTHPDFMTGFSCR</sequence>
<evidence type="ECO:0000256" key="1">
    <source>
        <dbReference type="SAM" id="Phobius"/>
    </source>
</evidence>
<dbReference type="EMBL" id="JACHHN010000009">
    <property type="protein sequence ID" value="MBB5193047.1"/>
    <property type="molecule type" value="Genomic_DNA"/>
</dbReference>
<feature type="transmembrane region" description="Helical" evidence="1">
    <location>
        <begin position="40"/>
        <end position="62"/>
    </location>
</feature>
<evidence type="ECO:0000313" key="3">
    <source>
        <dbReference type="Proteomes" id="UP000543030"/>
    </source>
</evidence>
<dbReference type="AlphaFoldDB" id="A0A840RIV9"/>
<keyword evidence="3" id="KW-1185">Reference proteome</keyword>
<evidence type="ECO:0000313" key="2">
    <source>
        <dbReference type="EMBL" id="MBB5193047.1"/>
    </source>
</evidence>
<reference evidence="2 3" key="1">
    <citation type="submission" date="2020-08" db="EMBL/GenBank/DDBJ databases">
        <title>Genomic Encyclopedia of Type Strains, Phase IV (KMG-IV): sequencing the most valuable type-strain genomes for metagenomic binning, comparative biology and taxonomic classification.</title>
        <authorList>
            <person name="Goeker M."/>
        </authorList>
    </citation>
    <scope>NUCLEOTIDE SEQUENCE [LARGE SCALE GENOMIC DNA]</scope>
    <source>
        <strain evidence="2 3">DSM 18233</strain>
    </source>
</reference>
<comment type="caution">
    <text evidence="2">The sequence shown here is derived from an EMBL/GenBank/DDBJ whole genome shotgun (WGS) entry which is preliminary data.</text>
</comment>